<reference evidence="3 4" key="1">
    <citation type="submission" date="2020-11" db="EMBL/GenBank/DDBJ databases">
        <title>Corynebacterium sp. ZJ-599.</title>
        <authorList>
            <person name="Zhou J."/>
        </authorList>
    </citation>
    <scope>NUCLEOTIDE SEQUENCE [LARGE SCALE GENOMIC DNA]</scope>
    <source>
        <strain evidence="3 4">ZJ-599</strain>
    </source>
</reference>
<sequence length="187" mass="20382">MSPSNRRLLATATVAYIAVVVALTTLKSFYRIGYLWEPARQRARELHLVPLDSLGQGSWFAPLFDYGGNLAFFIPVGVLFFMWRERIGPAIAWAAALSLSIEVSQYLFSLGRSDIDDLLFNTLGGAIGAVFAKWCGPRFYRVWMWLAVALGVVFAVLVALGPRLGNPELVKDLDGASSPASATTPAV</sequence>
<name>A0A7T0PB52_9CORY</name>
<evidence type="ECO:0000256" key="1">
    <source>
        <dbReference type="SAM" id="Phobius"/>
    </source>
</evidence>
<feature type="transmembrane region" description="Helical" evidence="1">
    <location>
        <begin position="66"/>
        <end position="83"/>
    </location>
</feature>
<dbReference type="RefSeq" id="WP_165009869.1">
    <property type="nucleotide sequence ID" value="NZ_CP064954.1"/>
</dbReference>
<keyword evidence="1" id="KW-1133">Transmembrane helix</keyword>
<dbReference type="PANTHER" id="PTHR36834:SF1">
    <property type="entry name" value="INTEGRAL MEMBRANE PROTEIN"/>
    <property type="match status" value="1"/>
</dbReference>
<feature type="domain" description="VanZ-like" evidence="2">
    <location>
        <begin position="14"/>
        <end position="134"/>
    </location>
</feature>
<accession>A0A7T0PB52</accession>
<proteinExistence type="predicted"/>
<dbReference type="InterPro" id="IPR053150">
    <property type="entry name" value="Teicoplanin_resist-assoc"/>
</dbReference>
<organism evidence="3 4">
    <name type="scientific">Corynebacterium lizhenjunii</name>
    <dbReference type="NCBI Taxonomy" id="2709394"/>
    <lineage>
        <taxon>Bacteria</taxon>
        <taxon>Bacillati</taxon>
        <taxon>Actinomycetota</taxon>
        <taxon>Actinomycetes</taxon>
        <taxon>Mycobacteriales</taxon>
        <taxon>Corynebacteriaceae</taxon>
        <taxon>Corynebacterium</taxon>
    </lineage>
</organism>
<feature type="transmembrane region" description="Helical" evidence="1">
    <location>
        <begin position="90"/>
        <end position="112"/>
    </location>
</feature>
<dbReference type="KEGG" id="cliz:G7Y31_11325"/>
<dbReference type="Pfam" id="PF04892">
    <property type="entry name" value="VanZ"/>
    <property type="match status" value="1"/>
</dbReference>
<protein>
    <submittedName>
        <fullName evidence="3">VanZ family protein</fullName>
    </submittedName>
</protein>
<dbReference type="EMBL" id="CP064954">
    <property type="protein sequence ID" value="QPK79065.1"/>
    <property type="molecule type" value="Genomic_DNA"/>
</dbReference>
<evidence type="ECO:0000259" key="2">
    <source>
        <dbReference type="Pfam" id="PF04892"/>
    </source>
</evidence>
<dbReference type="AlphaFoldDB" id="A0A7T0PB52"/>
<keyword evidence="4" id="KW-1185">Reference proteome</keyword>
<dbReference type="Proteomes" id="UP000594681">
    <property type="component" value="Chromosome"/>
</dbReference>
<dbReference type="PANTHER" id="PTHR36834">
    <property type="entry name" value="MEMBRANE PROTEIN-RELATED"/>
    <property type="match status" value="1"/>
</dbReference>
<keyword evidence="1" id="KW-0472">Membrane</keyword>
<keyword evidence="1" id="KW-0812">Transmembrane</keyword>
<gene>
    <name evidence="3" type="ORF">G7Y31_11325</name>
</gene>
<evidence type="ECO:0000313" key="4">
    <source>
        <dbReference type="Proteomes" id="UP000594681"/>
    </source>
</evidence>
<feature type="transmembrane region" description="Helical" evidence="1">
    <location>
        <begin position="142"/>
        <end position="161"/>
    </location>
</feature>
<feature type="transmembrane region" description="Helical" evidence="1">
    <location>
        <begin position="118"/>
        <end position="135"/>
    </location>
</feature>
<dbReference type="InterPro" id="IPR006976">
    <property type="entry name" value="VanZ-like"/>
</dbReference>
<evidence type="ECO:0000313" key="3">
    <source>
        <dbReference type="EMBL" id="QPK79065.1"/>
    </source>
</evidence>